<name>J9GVK4_9ZZZZ</name>
<gene>
    <name evidence="1" type="ORF">EVA_04950</name>
</gene>
<evidence type="ECO:0000313" key="1">
    <source>
        <dbReference type="EMBL" id="EJX06943.1"/>
    </source>
</evidence>
<protein>
    <submittedName>
        <fullName evidence="1">Uncharacterized protein</fullName>
    </submittedName>
</protein>
<sequence length="61" mass="6648">MKVTLITLSACYIPVTCLSALHEISPLMYASSAAICHLFIAPNASTTFWRSCAVRNSTWPS</sequence>
<organism evidence="1">
    <name type="scientific">gut metagenome</name>
    <dbReference type="NCBI Taxonomy" id="749906"/>
    <lineage>
        <taxon>unclassified sequences</taxon>
        <taxon>metagenomes</taxon>
        <taxon>organismal metagenomes</taxon>
    </lineage>
</organism>
<comment type="caution">
    <text evidence="1">The sequence shown here is derived from an EMBL/GenBank/DDBJ whole genome shotgun (WGS) entry which is preliminary data.</text>
</comment>
<dbReference type="EMBL" id="AMCI01001013">
    <property type="protein sequence ID" value="EJX06943.1"/>
    <property type="molecule type" value="Genomic_DNA"/>
</dbReference>
<reference evidence="1" key="1">
    <citation type="journal article" date="2012" name="PLoS ONE">
        <title>Gene sets for utilization of primary and secondary nutrition supplies in the distal gut of endangered iberian lynx.</title>
        <authorList>
            <person name="Alcaide M."/>
            <person name="Messina E."/>
            <person name="Richter M."/>
            <person name="Bargiela R."/>
            <person name="Peplies J."/>
            <person name="Huws S.A."/>
            <person name="Newbold C.J."/>
            <person name="Golyshin P.N."/>
            <person name="Simon M.A."/>
            <person name="Lopez G."/>
            <person name="Yakimov M.M."/>
            <person name="Ferrer M."/>
        </authorList>
    </citation>
    <scope>NUCLEOTIDE SEQUENCE</scope>
</reference>
<accession>J9GVK4</accession>
<dbReference type="AlphaFoldDB" id="J9GVK4"/>
<proteinExistence type="predicted"/>